<feature type="repeat" description="TPR" evidence="3">
    <location>
        <begin position="473"/>
        <end position="506"/>
    </location>
</feature>
<feature type="transmembrane region" description="Helical" evidence="4">
    <location>
        <begin position="272"/>
        <end position="292"/>
    </location>
</feature>
<organism evidence="5 6">
    <name type="scientific">candidate division CSSED10-310 bacterium</name>
    <dbReference type="NCBI Taxonomy" id="2855610"/>
    <lineage>
        <taxon>Bacteria</taxon>
        <taxon>Bacteria division CSSED10-310</taxon>
    </lineage>
</organism>
<dbReference type="EMBL" id="JBHPBY010000149">
    <property type="protein sequence ID" value="MFC1851066.1"/>
    <property type="molecule type" value="Genomic_DNA"/>
</dbReference>
<dbReference type="PROSITE" id="PS50293">
    <property type="entry name" value="TPR_REGION"/>
    <property type="match status" value="1"/>
</dbReference>
<name>A0ABV6YXZ3_UNCC1</name>
<dbReference type="Proteomes" id="UP001594351">
    <property type="component" value="Unassembled WGS sequence"/>
</dbReference>
<dbReference type="PANTHER" id="PTHR44227">
    <property type="match status" value="1"/>
</dbReference>
<comment type="caution">
    <text evidence="5">The sequence shown here is derived from an EMBL/GenBank/DDBJ whole genome shotgun (WGS) entry which is preliminary data.</text>
</comment>
<keyword evidence="6" id="KW-1185">Reference proteome</keyword>
<evidence type="ECO:0000313" key="5">
    <source>
        <dbReference type="EMBL" id="MFC1851066.1"/>
    </source>
</evidence>
<feature type="transmembrane region" description="Helical" evidence="4">
    <location>
        <begin position="196"/>
        <end position="221"/>
    </location>
</feature>
<dbReference type="InterPro" id="IPR052346">
    <property type="entry name" value="O-mannosyl-transferase_TMTC"/>
</dbReference>
<feature type="repeat" description="TPR" evidence="3">
    <location>
        <begin position="508"/>
        <end position="541"/>
    </location>
</feature>
<feature type="transmembrane region" description="Helical" evidence="4">
    <location>
        <begin position="141"/>
        <end position="157"/>
    </location>
</feature>
<feature type="transmembrane region" description="Helical" evidence="4">
    <location>
        <begin position="113"/>
        <end position="134"/>
    </location>
</feature>
<evidence type="ECO:0000256" key="2">
    <source>
        <dbReference type="ARBA" id="ARBA00022803"/>
    </source>
</evidence>
<dbReference type="Gene3D" id="1.25.40.10">
    <property type="entry name" value="Tetratricopeptide repeat domain"/>
    <property type="match status" value="3"/>
</dbReference>
<feature type="transmembrane region" description="Helical" evidence="4">
    <location>
        <begin position="163"/>
        <end position="184"/>
    </location>
</feature>
<proteinExistence type="predicted"/>
<keyword evidence="4" id="KW-0812">Transmembrane</keyword>
<keyword evidence="4" id="KW-1133">Transmembrane helix</keyword>
<feature type="transmembrane region" description="Helical" evidence="4">
    <location>
        <begin position="369"/>
        <end position="386"/>
    </location>
</feature>
<feature type="transmembrane region" description="Helical" evidence="4">
    <location>
        <begin position="312"/>
        <end position="333"/>
    </location>
</feature>
<dbReference type="SMART" id="SM00028">
    <property type="entry name" value="TPR"/>
    <property type="match status" value="5"/>
</dbReference>
<keyword evidence="2 3" id="KW-0802">TPR repeat</keyword>
<evidence type="ECO:0000256" key="1">
    <source>
        <dbReference type="ARBA" id="ARBA00022737"/>
    </source>
</evidence>
<dbReference type="PANTHER" id="PTHR44227:SF3">
    <property type="entry name" value="PROTEIN O-MANNOSYL-TRANSFERASE TMTC4"/>
    <property type="match status" value="1"/>
</dbReference>
<evidence type="ECO:0000313" key="6">
    <source>
        <dbReference type="Proteomes" id="UP001594351"/>
    </source>
</evidence>
<feature type="transmembrane region" description="Helical" evidence="4">
    <location>
        <begin position="398"/>
        <end position="416"/>
    </location>
</feature>
<feature type="transmembrane region" description="Helical" evidence="4">
    <location>
        <begin position="241"/>
        <end position="260"/>
    </location>
</feature>
<dbReference type="PROSITE" id="PS50005">
    <property type="entry name" value="TPR"/>
    <property type="match status" value="3"/>
</dbReference>
<keyword evidence="1" id="KW-0677">Repeat</keyword>
<feature type="repeat" description="TPR" evidence="3">
    <location>
        <begin position="542"/>
        <end position="575"/>
    </location>
</feature>
<gene>
    <name evidence="5" type="ORF">ACFL27_12805</name>
</gene>
<protein>
    <submittedName>
        <fullName evidence="5">Tetratricopeptide repeat protein</fullName>
    </submittedName>
</protein>
<dbReference type="InterPro" id="IPR019734">
    <property type="entry name" value="TPR_rpt"/>
</dbReference>
<keyword evidence="4" id="KW-0472">Membrane</keyword>
<feature type="transmembrane region" description="Helical" evidence="4">
    <location>
        <begin position="340"/>
        <end position="357"/>
    </location>
</feature>
<evidence type="ECO:0000256" key="3">
    <source>
        <dbReference type="PROSITE-ProRule" id="PRU00339"/>
    </source>
</evidence>
<dbReference type="Pfam" id="PF13432">
    <property type="entry name" value="TPR_16"/>
    <property type="match status" value="1"/>
</dbReference>
<dbReference type="SUPFAM" id="SSF48452">
    <property type="entry name" value="TPR-like"/>
    <property type="match status" value="1"/>
</dbReference>
<dbReference type="Pfam" id="PF00515">
    <property type="entry name" value="TPR_1"/>
    <property type="match status" value="1"/>
</dbReference>
<reference evidence="5 6" key="1">
    <citation type="submission" date="2024-09" db="EMBL/GenBank/DDBJ databases">
        <title>Laminarin stimulates single cell rates of sulfate reduction while oxygen inhibits transcriptomic activity in coastal marine sediment.</title>
        <authorList>
            <person name="Lindsay M."/>
            <person name="Orcutt B."/>
            <person name="Emerson D."/>
            <person name="Stepanauskas R."/>
            <person name="D'Angelo T."/>
        </authorList>
    </citation>
    <scope>NUCLEOTIDE SEQUENCE [LARGE SCALE GENOMIC DNA]</scope>
    <source>
        <strain evidence="5">SAG AM-311-K15</strain>
    </source>
</reference>
<accession>A0ABV6YXZ3</accession>
<evidence type="ECO:0000256" key="4">
    <source>
        <dbReference type="SAM" id="Phobius"/>
    </source>
</evidence>
<sequence length="682" mass="78353">MPLILESSIMLNLTALSTKLNSCSSTQKILLLSGLCLLVYFNTLSGDFVYDDSLQILQNEFVTNPENFSLLFTTSVWEFQSTRHHKNISNYYRPLHMLTAMILYQIFGPEHPWGFHLFNIVFHIVNTVLVLYFLELILAHQMAALIGAAFFAVHPIHTEDVAWISAFPHLGVGLCGLLSLILHLKRRQGGQSRYQFGVLLFLYFFALLFHEAAITIPAVLVLYDLIYHRENFRKLKILRTAAEYMIFLVPIVFYLVLRINALGDFAPGSRQYGLGPVLTIANVFPLVVHYLWLLIFSWPLNAFHVFEPIRTLVSFQIIGSLLLLVAVMGVLFFFRKVKPVLWSGLSILILLTPFLAIDKVGSNALAERYLYLPSFFLIIILAWLLIPFQTWLSKHPKILPVLLLCVFVLFSGMTISRNRVWLDEETLYIDTLKGSPEAGTIRENLAVVYMSQKRYDLALKELSILKNHTVMGNHIYFNRGKIYHNLGRYGQALEDYNKALRYQVRERPEIQLNRGHALDKLGRRQEAIAAYQQALFLDPELVNAAYNLAVIYVAEKKLPLAKKYIDYVLQLDPEDIHCRQLLQQVQRGLEHPEALKEIYPSELLALCNQGKSLFEKEQFDQAVTVLKLAHEKYPEAVLPLQYLANISYLHHDRPMAVQYLEKALALDPQNAGLRHNLETLQR</sequence>
<dbReference type="InterPro" id="IPR011990">
    <property type="entry name" value="TPR-like_helical_dom_sf"/>
</dbReference>